<proteinExistence type="predicted"/>
<sequence>MSQTDPGTLMERLRDGFRRLTENRMNLILICAVTGIILIAASYIWDEQAEPAESVSDAGTLLSADTRTLEQRLSEMVSRIDGAGRSCVMVTMDSTREAVYAQDLRETEDTSSSSESGRTTESGNISREQTHILMDRGSGEEPLVEKQIEPQVRGVMILCEGAENPVVEQRVTEAVKTVLGIPASRICVEKISN</sequence>
<keyword evidence="4" id="KW-1185">Reference proteome</keyword>
<feature type="compositionally biased region" description="Low complexity" evidence="1">
    <location>
        <begin position="110"/>
        <end position="123"/>
    </location>
</feature>
<evidence type="ECO:0008006" key="5">
    <source>
        <dbReference type="Google" id="ProtNLM"/>
    </source>
</evidence>
<feature type="region of interest" description="Disordered" evidence="1">
    <location>
        <begin position="102"/>
        <end position="129"/>
    </location>
</feature>
<keyword evidence="2" id="KW-0812">Transmembrane</keyword>
<evidence type="ECO:0000313" key="3">
    <source>
        <dbReference type="EMBL" id="MBM6923562.1"/>
    </source>
</evidence>
<feature type="transmembrane region" description="Helical" evidence="2">
    <location>
        <begin position="27"/>
        <end position="45"/>
    </location>
</feature>
<comment type="caution">
    <text evidence="3">The sequence shown here is derived from an EMBL/GenBank/DDBJ whole genome shotgun (WGS) entry which is preliminary data.</text>
</comment>
<dbReference type="EMBL" id="JACSNR010000007">
    <property type="protein sequence ID" value="MBM6923562.1"/>
    <property type="molecule type" value="Genomic_DNA"/>
</dbReference>
<evidence type="ECO:0000256" key="2">
    <source>
        <dbReference type="SAM" id="Phobius"/>
    </source>
</evidence>
<reference evidence="3 4" key="1">
    <citation type="journal article" date="2021" name="Sci. Rep.">
        <title>The distribution of antibiotic resistance genes in chicken gut microbiota commensals.</title>
        <authorList>
            <person name="Juricova H."/>
            <person name="Matiasovicova J."/>
            <person name="Kubasova T."/>
            <person name="Cejkova D."/>
            <person name="Rychlik I."/>
        </authorList>
    </citation>
    <scope>NUCLEOTIDE SEQUENCE [LARGE SCALE GENOMIC DNA]</scope>
    <source>
        <strain evidence="3 4">An564</strain>
    </source>
</reference>
<gene>
    <name evidence="3" type="ORF">H9X81_07655</name>
</gene>
<organism evidence="3 4">
    <name type="scientific">Hydrogenoanaerobacterium saccharovorans</name>
    <dbReference type="NCBI Taxonomy" id="474960"/>
    <lineage>
        <taxon>Bacteria</taxon>
        <taxon>Bacillati</taxon>
        <taxon>Bacillota</taxon>
        <taxon>Clostridia</taxon>
        <taxon>Eubacteriales</taxon>
        <taxon>Oscillospiraceae</taxon>
        <taxon>Hydrogenoanaerobacterium</taxon>
    </lineage>
</organism>
<keyword evidence="2" id="KW-0472">Membrane</keyword>
<keyword evidence="2" id="KW-1133">Transmembrane helix</keyword>
<evidence type="ECO:0000313" key="4">
    <source>
        <dbReference type="Proteomes" id="UP000724149"/>
    </source>
</evidence>
<protein>
    <recommendedName>
        <fullName evidence="5">Stage III sporulation protein AG</fullName>
    </recommendedName>
</protein>
<name>A0ABS2GM53_9FIRM</name>
<dbReference type="RefSeq" id="WP_177502936.1">
    <property type="nucleotide sequence ID" value="NZ_JACSNR010000007.1"/>
</dbReference>
<dbReference type="Proteomes" id="UP000724149">
    <property type="component" value="Unassembled WGS sequence"/>
</dbReference>
<evidence type="ECO:0000256" key="1">
    <source>
        <dbReference type="SAM" id="MobiDB-lite"/>
    </source>
</evidence>
<accession>A0ABS2GM53</accession>